<keyword evidence="8 11" id="KW-0406">Ion transport</keyword>
<evidence type="ECO:0000256" key="11">
    <source>
        <dbReference type="HAMAP-Rule" id="MF_01393"/>
    </source>
</evidence>
<evidence type="ECO:0000256" key="3">
    <source>
        <dbReference type="ARBA" id="ARBA00022448"/>
    </source>
</evidence>
<evidence type="ECO:0000256" key="10">
    <source>
        <dbReference type="ARBA" id="ARBA00023310"/>
    </source>
</evidence>
<keyword evidence="10 11" id="KW-0066">ATP synthesis</keyword>
<reference evidence="15" key="1">
    <citation type="journal article" date="2019" name="Int. J. Syst. Evol. Microbiol.">
        <title>The Global Catalogue of Microorganisms (GCM) 10K type strain sequencing project: providing services to taxonomists for standard genome sequencing and annotation.</title>
        <authorList>
            <consortium name="The Broad Institute Genomics Platform"/>
            <consortium name="The Broad Institute Genome Sequencing Center for Infectious Disease"/>
            <person name="Wu L."/>
            <person name="Ma J."/>
        </authorList>
    </citation>
    <scope>NUCLEOTIDE SEQUENCE [LARGE SCALE GENOMIC DNA]</scope>
    <source>
        <strain evidence="15">JCM 18274</strain>
    </source>
</reference>
<dbReference type="PANTHER" id="PTHR11410">
    <property type="entry name" value="ATP SYNTHASE SUBUNIT A"/>
    <property type="match status" value="1"/>
</dbReference>
<evidence type="ECO:0000256" key="13">
    <source>
        <dbReference type="SAM" id="SignalP"/>
    </source>
</evidence>
<keyword evidence="6 11" id="KW-0375">Hydrogen ion transport</keyword>
<dbReference type="InterPro" id="IPR000568">
    <property type="entry name" value="ATP_synth_F0_asu"/>
</dbReference>
<keyword evidence="15" id="KW-1185">Reference proteome</keyword>
<sequence length="362" mass="41289">MRRKISLKPITLLLLLLTFVSYGKEQEGHGEQKTDRQAFVKAYIQHHLKDSYDFGLYSYTSDEGEDKHVGFPLPVILWDNGLKIFSSSKFHHGETVAEVGGDYYKVHHSKIYKVDGPNGQIIEDDHHHATNEKPLDFSITKNVSLIILVFAIMFFMFSKMAKAYKKNNGMPKGIGRFLEPIVLYVRDEIARPNIGEKHYKRYMSYLLTVFFFVWIVNLFGLTPIGMNVTNNIAVTLCLALITYLITTFSGNKNYWKHIFWMPGVPVPMKIILAPIELLGTIIKPFALMIRLYANITAGHVVLMSIIGMIFLFQNWLGSSLSFLLAFVLAILELLVAALQAYIFTVLSALYFGMAVEEHDDHH</sequence>
<comment type="similarity">
    <text evidence="2 11 12">Belongs to the ATPase A chain family.</text>
</comment>
<feature type="transmembrane region" description="Helical" evidence="11">
    <location>
        <begin position="143"/>
        <end position="161"/>
    </location>
</feature>
<feature type="chain" id="PRO_5045828447" description="ATP synthase subunit a" evidence="13">
    <location>
        <begin position="24"/>
        <end position="362"/>
    </location>
</feature>
<dbReference type="Proteomes" id="UP001500433">
    <property type="component" value="Unassembled WGS sequence"/>
</dbReference>
<dbReference type="NCBIfam" id="TIGR01131">
    <property type="entry name" value="ATP_synt_6_or_A"/>
    <property type="match status" value="1"/>
</dbReference>
<evidence type="ECO:0000256" key="2">
    <source>
        <dbReference type="ARBA" id="ARBA00006810"/>
    </source>
</evidence>
<dbReference type="HAMAP" id="MF_01393">
    <property type="entry name" value="ATP_synth_a_bact"/>
    <property type="match status" value="1"/>
</dbReference>
<accession>A0ABP9F226</accession>
<evidence type="ECO:0000256" key="8">
    <source>
        <dbReference type="ARBA" id="ARBA00023065"/>
    </source>
</evidence>
<keyword evidence="13" id="KW-0732">Signal</keyword>
<dbReference type="InterPro" id="IPR035908">
    <property type="entry name" value="F0_ATP_A_sf"/>
</dbReference>
<evidence type="ECO:0000256" key="7">
    <source>
        <dbReference type="ARBA" id="ARBA00022989"/>
    </source>
</evidence>
<keyword evidence="11" id="KW-1003">Cell membrane</keyword>
<evidence type="ECO:0000256" key="12">
    <source>
        <dbReference type="RuleBase" id="RU000483"/>
    </source>
</evidence>
<feature type="transmembrane region" description="Helical" evidence="11">
    <location>
        <begin position="291"/>
        <end position="316"/>
    </location>
</feature>
<comment type="caution">
    <text evidence="14">The sequence shown here is derived from an EMBL/GenBank/DDBJ whole genome shotgun (WGS) entry which is preliminary data.</text>
</comment>
<dbReference type="Pfam" id="PF00119">
    <property type="entry name" value="ATP-synt_A"/>
    <property type="match status" value="1"/>
</dbReference>
<dbReference type="CDD" id="cd00310">
    <property type="entry name" value="ATP-synt_Fo_a_6"/>
    <property type="match status" value="1"/>
</dbReference>
<organism evidence="14 15">
    <name type="scientific">Flaviramulus aquimarinus</name>
    <dbReference type="NCBI Taxonomy" id="1170456"/>
    <lineage>
        <taxon>Bacteria</taxon>
        <taxon>Pseudomonadati</taxon>
        <taxon>Bacteroidota</taxon>
        <taxon>Flavobacteriia</taxon>
        <taxon>Flavobacteriales</taxon>
        <taxon>Flavobacteriaceae</taxon>
        <taxon>Flaviramulus</taxon>
    </lineage>
</organism>
<feature type="transmembrane region" description="Helical" evidence="11">
    <location>
        <begin position="322"/>
        <end position="351"/>
    </location>
</feature>
<dbReference type="Gene3D" id="1.20.120.220">
    <property type="entry name" value="ATP synthase, F0 complex, subunit A"/>
    <property type="match status" value="1"/>
</dbReference>
<feature type="transmembrane region" description="Helical" evidence="11">
    <location>
        <begin position="205"/>
        <end position="226"/>
    </location>
</feature>
<keyword evidence="7 11" id="KW-1133">Transmembrane helix</keyword>
<feature type="signal peptide" evidence="13">
    <location>
        <begin position="1"/>
        <end position="23"/>
    </location>
</feature>
<dbReference type="PANTHER" id="PTHR11410:SF0">
    <property type="entry name" value="ATP SYNTHASE SUBUNIT A"/>
    <property type="match status" value="1"/>
</dbReference>
<dbReference type="InterPro" id="IPR045083">
    <property type="entry name" value="ATP_synth_F0_asu_bact/mt"/>
</dbReference>
<protein>
    <recommendedName>
        <fullName evidence="11 12">ATP synthase subunit a</fullName>
    </recommendedName>
    <alternativeName>
        <fullName evidence="11">ATP synthase F0 sector subunit a</fullName>
    </alternativeName>
    <alternativeName>
        <fullName evidence="11">F-ATPase subunit 6</fullName>
    </alternativeName>
</protein>
<dbReference type="RefSeq" id="WP_345273418.1">
    <property type="nucleotide sequence ID" value="NZ_BAABJH010000001.1"/>
</dbReference>
<evidence type="ECO:0000256" key="9">
    <source>
        <dbReference type="ARBA" id="ARBA00023136"/>
    </source>
</evidence>
<evidence type="ECO:0000313" key="15">
    <source>
        <dbReference type="Proteomes" id="UP001500433"/>
    </source>
</evidence>
<proteinExistence type="inferred from homology"/>
<keyword evidence="3 11" id="KW-0813">Transport</keyword>
<name>A0ABP9F226_9FLAO</name>
<gene>
    <name evidence="11 14" type="primary">atpB</name>
    <name evidence="14" type="ORF">GCM10023311_14350</name>
</gene>
<evidence type="ECO:0000256" key="5">
    <source>
        <dbReference type="ARBA" id="ARBA00022692"/>
    </source>
</evidence>
<keyword evidence="9 11" id="KW-0472">Membrane</keyword>
<evidence type="ECO:0000256" key="4">
    <source>
        <dbReference type="ARBA" id="ARBA00022547"/>
    </source>
</evidence>
<keyword evidence="4 11" id="KW-0138">CF(0)</keyword>
<dbReference type="SUPFAM" id="SSF81336">
    <property type="entry name" value="F1F0 ATP synthase subunit A"/>
    <property type="match status" value="1"/>
</dbReference>
<evidence type="ECO:0000256" key="6">
    <source>
        <dbReference type="ARBA" id="ARBA00022781"/>
    </source>
</evidence>
<evidence type="ECO:0000256" key="1">
    <source>
        <dbReference type="ARBA" id="ARBA00004141"/>
    </source>
</evidence>
<keyword evidence="5 11" id="KW-0812">Transmembrane</keyword>
<feature type="transmembrane region" description="Helical" evidence="11">
    <location>
        <begin position="232"/>
        <end position="251"/>
    </location>
</feature>
<dbReference type="EMBL" id="BAABJH010000001">
    <property type="protein sequence ID" value="GAA4891154.1"/>
    <property type="molecule type" value="Genomic_DNA"/>
</dbReference>
<dbReference type="PRINTS" id="PR00123">
    <property type="entry name" value="ATPASEA"/>
</dbReference>
<comment type="subcellular location">
    <subcellularLocation>
        <location evidence="11 12">Cell membrane</location>
        <topology evidence="11 12">Multi-pass membrane protein</topology>
    </subcellularLocation>
    <subcellularLocation>
        <location evidence="1">Membrane</location>
        <topology evidence="1">Multi-pass membrane protein</topology>
    </subcellularLocation>
</comment>
<comment type="function">
    <text evidence="11 12">Key component of the proton channel; it plays a direct role in the translocation of protons across the membrane.</text>
</comment>
<evidence type="ECO:0000313" key="14">
    <source>
        <dbReference type="EMBL" id="GAA4891154.1"/>
    </source>
</evidence>